<evidence type="ECO:0000313" key="2">
    <source>
        <dbReference type="EMBL" id="ACV58070.1"/>
    </source>
</evidence>
<dbReference type="AlphaFoldDB" id="C8WVE8"/>
<dbReference type="EMBL" id="CP001727">
    <property type="protein sequence ID" value="ACV58070.1"/>
    <property type="molecule type" value="Genomic_DNA"/>
</dbReference>
<evidence type="ECO:0000256" key="1">
    <source>
        <dbReference type="SAM" id="MobiDB-lite"/>
    </source>
</evidence>
<dbReference type="RefSeq" id="WP_012810414.1">
    <property type="nucleotide sequence ID" value="NC_013205.1"/>
</dbReference>
<dbReference type="Proteomes" id="UP000001917">
    <property type="component" value="Chromosome"/>
</dbReference>
<organism evidence="2 3">
    <name type="scientific">Alicyclobacillus acidocaldarius subsp. acidocaldarius (strain ATCC 27009 / DSM 446 / BCRC 14685 / JCM 5260 / KCTC 1825 / NBRC 15652 / NCIMB 11725 / NRRL B-14509 / 104-IA)</name>
    <name type="common">Bacillus acidocaldarius</name>
    <dbReference type="NCBI Taxonomy" id="521098"/>
    <lineage>
        <taxon>Bacteria</taxon>
        <taxon>Bacillati</taxon>
        <taxon>Bacillota</taxon>
        <taxon>Bacilli</taxon>
        <taxon>Bacillales</taxon>
        <taxon>Alicyclobacillaceae</taxon>
        <taxon>Alicyclobacillus</taxon>
    </lineage>
</organism>
<dbReference type="HOGENOM" id="CLU_2244245_0_0_9"/>
<dbReference type="STRING" id="521098.Aaci_1032"/>
<protein>
    <submittedName>
        <fullName evidence="2">Uncharacterized protein</fullName>
    </submittedName>
</protein>
<evidence type="ECO:0000313" key="3">
    <source>
        <dbReference type="Proteomes" id="UP000001917"/>
    </source>
</evidence>
<feature type="compositionally biased region" description="Pro residues" evidence="1">
    <location>
        <begin position="63"/>
        <end position="80"/>
    </location>
</feature>
<proteinExistence type="predicted"/>
<gene>
    <name evidence="2" type="ordered locus">Aaci_1032</name>
</gene>
<name>C8WVE8_ALIAD</name>
<feature type="region of interest" description="Disordered" evidence="1">
    <location>
        <begin position="49"/>
        <end position="81"/>
    </location>
</feature>
<sequence length="124" mass="13361">MLTLREVREYLGRHVHCHTHFGSFQGMVVHVTRHHLILQNAVRADAPIPSLDHPRGLFGPGPNGMPPGPPQNPYGPPGGPQSPWHLAIPLAAILGITAIGIHWWSCTACLPGGNGRKLSNEDLA</sequence>
<accession>C8WVE8</accession>
<dbReference type="KEGG" id="aac:Aaci_1032"/>
<keyword evidence="3" id="KW-1185">Reference proteome</keyword>
<reference evidence="2 3" key="2">
    <citation type="journal article" date="2010" name="Stand. Genomic Sci.">
        <title>Complete genome sequence of Alicyclobacillus acidocaldarius type strain (104-IA).</title>
        <authorList>
            <person name="Mavromatis K."/>
            <person name="Sikorski J."/>
            <person name="Lapidus A."/>
            <person name="Glavina Del Rio T."/>
            <person name="Copeland A."/>
            <person name="Tice H."/>
            <person name="Cheng J.F."/>
            <person name="Lucas S."/>
            <person name="Chen F."/>
            <person name="Nolan M."/>
            <person name="Bruce D."/>
            <person name="Goodwin L."/>
            <person name="Pitluck S."/>
            <person name="Ivanova N."/>
            <person name="Ovchinnikova G."/>
            <person name="Pati A."/>
            <person name="Chen A."/>
            <person name="Palaniappan K."/>
            <person name="Land M."/>
            <person name="Hauser L."/>
            <person name="Chang Y.J."/>
            <person name="Jeffries C.D."/>
            <person name="Chain P."/>
            <person name="Meincke L."/>
            <person name="Sims D."/>
            <person name="Chertkov O."/>
            <person name="Han C."/>
            <person name="Brettin T."/>
            <person name="Detter J.C."/>
            <person name="Wahrenburg C."/>
            <person name="Rohde M."/>
            <person name="Pukall R."/>
            <person name="Goker M."/>
            <person name="Bristow J."/>
            <person name="Eisen J.A."/>
            <person name="Markowitz V."/>
            <person name="Hugenholtz P."/>
            <person name="Klenk H.P."/>
            <person name="Kyrpides N.C."/>
        </authorList>
    </citation>
    <scope>NUCLEOTIDE SEQUENCE [LARGE SCALE GENOMIC DNA]</scope>
    <source>
        <strain evidence="3">ATCC 27009 / DSM 446 / BCRC 14685 / JCM 5260 / KCTC 1825 / NBRC 15652 / NCIMB 11725 / NRRL B-14509 / 104-IA</strain>
    </source>
</reference>
<reference evidence="3" key="1">
    <citation type="submission" date="2009-09" db="EMBL/GenBank/DDBJ databases">
        <title>The complete chromosome of Alicyclobacillus acidocaldarius subsp. acidocaldarius DSM 446.</title>
        <authorList>
            <consortium name="US DOE Joint Genome Institute (JGI-PGF)"/>
            <person name="Lucas S."/>
            <person name="Copeland A."/>
            <person name="Lapidus A."/>
            <person name="Glavina del Rio T."/>
            <person name="Dalin E."/>
            <person name="Tice H."/>
            <person name="Bruce D."/>
            <person name="Goodwin L."/>
            <person name="Pitluck S."/>
            <person name="Kyrpides N."/>
            <person name="Mavromatis K."/>
            <person name="Ivanova N."/>
            <person name="Ovchinnikova G."/>
            <person name="Chertkov O."/>
            <person name="Sims D."/>
            <person name="Brettin T."/>
            <person name="Detter J.C."/>
            <person name="Han C."/>
            <person name="Larimer F."/>
            <person name="Land M."/>
            <person name="Hauser L."/>
            <person name="Markowitz V."/>
            <person name="Cheng J.-F."/>
            <person name="Hugenholtz P."/>
            <person name="Woyke T."/>
            <person name="Wu D."/>
            <person name="Pukall R."/>
            <person name="Klenk H.-P."/>
            <person name="Eisen J.A."/>
        </authorList>
    </citation>
    <scope>NUCLEOTIDE SEQUENCE [LARGE SCALE GENOMIC DNA]</scope>
    <source>
        <strain evidence="3">ATCC 27009 / DSM 446 / BCRC 14685 / JCM 5260 / KCTC 1825 / NBRC 15652 / NCIMB 11725 / NRRL B-14509 / 104-IA</strain>
    </source>
</reference>